<dbReference type="PROSITE" id="PS00108">
    <property type="entry name" value="PROTEIN_KINASE_ST"/>
    <property type="match status" value="1"/>
</dbReference>
<dbReference type="InterPro" id="IPR001680">
    <property type="entry name" value="WD40_rpt"/>
</dbReference>
<dbReference type="PROSITE" id="PS50082">
    <property type="entry name" value="WD_REPEATS_2"/>
    <property type="match status" value="3"/>
</dbReference>
<dbReference type="AlphaFoldDB" id="A0A372JNX4"/>
<dbReference type="InterPro" id="IPR017441">
    <property type="entry name" value="Protein_kinase_ATP_BS"/>
</dbReference>
<feature type="repeat" description="WD" evidence="5">
    <location>
        <begin position="399"/>
        <end position="440"/>
    </location>
</feature>
<dbReference type="InterPro" id="IPR011047">
    <property type="entry name" value="Quinoprotein_ADH-like_sf"/>
</dbReference>
<dbReference type="EMBL" id="QURH01000211">
    <property type="protein sequence ID" value="RFU41454.1"/>
    <property type="molecule type" value="Genomic_DNA"/>
</dbReference>
<dbReference type="Gene3D" id="2.130.10.10">
    <property type="entry name" value="YVTN repeat-like/Quinoprotein amine dehydrogenase"/>
    <property type="match status" value="2"/>
</dbReference>
<evidence type="ECO:0000256" key="4">
    <source>
        <dbReference type="ARBA" id="ARBA00022840"/>
    </source>
</evidence>
<evidence type="ECO:0000313" key="10">
    <source>
        <dbReference type="Proteomes" id="UP000261811"/>
    </source>
</evidence>
<evidence type="ECO:0000256" key="3">
    <source>
        <dbReference type="ARBA" id="ARBA00022741"/>
    </source>
</evidence>
<dbReference type="CDD" id="cd14014">
    <property type="entry name" value="STKc_PknB_like"/>
    <property type="match status" value="1"/>
</dbReference>
<dbReference type="PROSITE" id="PS50294">
    <property type="entry name" value="WD_REPEATS_REGION"/>
    <property type="match status" value="3"/>
</dbReference>
<dbReference type="SMART" id="SM00320">
    <property type="entry name" value="WD40"/>
    <property type="match status" value="7"/>
</dbReference>
<dbReference type="Pfam" id="PF00400">
    <property type="entry name" value="WD40"/>
    <property type="match status" value="7"/>
</dbReference>
<keyword evidence="9" id="KW-0808">Transferase</keyword>
<dbReference type="PANTHER" id="PTHR19879">
    <property type="entry name" value="TRANSCRIPTION INITIATION FACTOR TFIID"/>
    <property type="match status" value="1"/>
</dbReference>
<evidence type="ECO:0000256" key="1">
    <source>
        <dbReference type="ARBA" id="ARBA00022574"/>
    </source>
</evidence>
<protein>
    <submittedName>
        <fullName evidence="9">Serine/threonine protein kinase</fullName>
    </submittedName>
</protein>
<dbReference type="PRINTS" id="PR00320">
    <property type="entry name" value="GPROTEINBRPT"/>
</dbReference>
<dbReference type="InterPro" id="IPR020472">
    <property type="entry name" value="WD40_PAC1"/>
</dbReference>
<evidence type="ECO:0000256" key="2">
    <source>
        <dbReference type="ARBA" id="ARBA00022737"/>
    </source>
</evidence>
<dbReference type="PANTHER" id="PTHR19879:SF9">
    <property type="entry name" value="TRANSCRIPTION INITIATION FACTOR TFIID SUBUNIT 5"/>
    <property type="match status" value="1"/>
</dbReference>
<feature type="region of interest" description="Disordered" evidence="7">
    <location>
        <begin position="285"/>
        <end position="313"/>
    </location>
</feature>
<evidence type="ECO:0000259" key="8">
    <source>
        <dbReference type="PROSITE" id="PS50011"/>
    </source>
</evidence>
<reference evidence="9 10" key="1">
    <citation type="submission" date="2018-08" db="EMBL/GenBank/DDBJ databases">
        <title>Actinomadura jelena sp. nov., a novel Actinomycete isolated from soil in Chad.</title>
        <authorList>
            <person name="Shi L."/>
        </authorList>
    </citation>
    <scope>NUCLEOTIDE SEQUENCE [LARGE SCALE GENOMIC DNA]</scope>
    <source>
        <strain evidence="9 10">NEAU-G17</strain>
    </source>
</reference>
<dbReference type="OrthoDB" id="951193at2"/>
<feature type="binding site" evidence="6">
    <location>
        <position position="43"/>
    </location>
    <ligand>
        <name>ATP</name>
        <dbReference type="ChEBI" id="CHEBI:30616"/>
    </ligand>
</feature>
<proteinExistence type="predicted"/>
<keyword evidence="10" id="KW-1185">Reference proteome</keyword>
<dbReference type="InterPro" id="IPR000719">
    <property type="entry name" value="Prot_kinase_dom"/>
</dbReference>
<keyword evidence="9" id="KW-0418">Kinase</keyword>
<keyword evidence="1 5" id="KW-0853">WD repeat</keyword>
<keyword evidence="4 6" id="KW-0067">ATP-binding</keyword>
<dbReference type="SUPFAM" id="SSF50998">
    <property type="entry name" value="Quinoprotein alcohol dehydrogenase-like"/>
    <property type="match status" value="1"/>
</dbReference>
<keyword evidence="9" id="KW-0723">Serine/threonine-protein kinase</keyword>
<evidence type="ECO:0000313" key="9">
    <source>
        <dbReference type="EMBL" id="RFU41454.1"/>
    </source>
</evidence>
<evidence type="ECO:0000256" key="6">
    <source>
        <dbReference type="PROSITE-ProRule" id="PRU10141"/>
    </source>
</evidence>
<evidence type="ECO:0000256" key="5">
    <source>
        <dbReference type="PROSITE-ProRule" id="PRU00221"/>
    </source>
</evidence>
<sequence length="696" mass="70803">MEALRPGDPRRIGPYRLEARLGQGGMGRVFLGVSPGGRRVAVKAIEAAHAEDPAYRRRFAREIASARRVGGFHTAQVVDADPDAPEPWLATAYIPGPSLRRLVDERGPLAGDDLRALAAGLAEGLAAIHACGLVHRDLKPENVLMAEDGPRIIDFGVARATDATSLTSHGVVVGTYASMAPEQVLAGPAGPPADVFSLGCVLAFAATGRGPFDAPTLPAIVHRVLNDAPELGGVPEPLRALVAVCLAKDPAARPTVGQVLAHLTDPDGGALPTPSLAALLTTPAEAAPATPAEAAPAAPADAAPATATDATAAERTLAERTVARPATMVAPADAVSAPATAQSVAVRRRALLVGGGAALATAALGGSAALLLGGSDGAKDTPKSRTPRLVSFTQPTAALAGHTQGVRSVAFSPDGRFLASGSGDSTVIVWDVTAGRAVHTLRGHTSAVLAVAYSPDGRTVASSALDGTVRLWDATTGTPRQILPTDRYGVSGLAYSPDGHYLAGCNPDVRIWDAATGRRLRTLTGSGNAGVDDVAFSQDGRTVAAVTDGFYKKAPGSSVLMYDPATGRRTGTLTGHRDSVHALAFVPGGRTLVSGGNEGIVRIWDYPSGRTTATVDVGGGVIHGLAATPDGRTLVVGCADRTVRLFDLATRAPAGTLTGPSSEIESVRTAPDGALVAAGSGTGSDADTNVYLWKVR</sequence>
<evidence type="ECO:0000256" key="7">
    <source>
        <dbReference type="SAM" id="MobiDB-lite"/>
    </source>
</evidence>
<dbReference type="SUPFAM" id="SSF56112">
    <property type="entry name" value="Protein kinase-like (PK-like)"/>
    <property type="match status" value="1"/>
</dbReference>
<dbReference type="Gene3D" id="3.30.200.20">
    <property type="entry name" value="Phosphorylase Kinase, domain 1"/>
    <property type="match status" value="1"/>
</dbReference>
<dbReference type="Proteomes" id="UP000261811">
    <property type="component" value="Unassembled WGS sequence"/>
</dbReference>
<name>A0A372JNX4_9ACTN</name>
<dbReference type="PROSITE" id="PS00107">
    <property type="entry name" value="PROTEIN_KINASE_ATP"/>
    <property type="match status" value="1"/>
</dbReference>
<dbReference type="PROSITE" id="PS50011">
    <property type="entry name" value="PROTEIN_KINASE_DOM"/>
    <property type="match status" value="1"/>
</dbReference>
<accession>A0A372JNX4</accession>
<dbReference type="Gene3D" id="1.10.510.10">
    <property type="entry name" value="Transferase(Phosphotransferase) domain 1"/>
    <property type="match status" value="1"/>
</dbReference>
<dbReference type="Pfam" id="PF00069">
    <property type="entry name" value="Pkinase"/>
    <property type="match status" value="1"/>
</dbReference>
<dbReference type="RefSeq" id="WP_117357515.1">
    <property type="nucleotide sequence ID" value="NZ_QURH01000211.1"/>
</dbReference>
<dbReference type="GO" id="GO:0004674">
    <property type="term" value="F:protein serine/threonine kinase activity"/>
    <property type="evidence" value="ECO:0007669"/>
    <property type="project" value="UniProtKB-KW"/>
</dbReference>
<comment type="caution">
    <text evidence="9">The sequence shown here is derived from an EMBL/GenBank/DDBJ whole genome shotgun (WGS) entry which is preliminary data.</text>
</comment>
<dbReference type="InterPro" id="IPR019775">
    <property type="entry name" value="WD40_repeat_CS"/>
</dbReference>
<dbReference type="PROSITE" id="PS00678">
    <property type="entry name" value="WD_REPEATS_1"/>
    <property type="match status" value="2"/>
</dbReference>
<organism evidence="9 10">
    <name type="scientific">Actinomadura logoneensis</name>
    <dbReference type="NCBI Taxonomy" id="2293572"/>
    <lineage>
        <taxon>Bacteria</taxon>
        <taxon>Bacillati</taxon>
        <taxon>Actinomycetota</taxon>
        <taxon>Actinomycetes</taxon>
        <taxon>Streptosporangiales</taxon>
        <taxon>Thermomonosporaceae</taxon>
        <taxon>Actinomadura</taxon>
    </lineage>
</organism>
<keyword evidence="2" id="KW-0677">Repeat</keyword>
<dbReference type="InterPro" id="IPR011009">
    <property type="entry name" value="Kinase-like_dom_sf"/>
</dbReference>
<dbReference type="InterPro" id="IPR015943">
    <property type="entry name" value="WD40/YVTN_repeat-like_dom_sf"/>
</dbReference>
<dbReference type="GO" id="GO:0005524">
    <property type="term" value="F:ATP binding"/>
    <property type="evidence" value="ECO:0007669"/>
    <property type="project" value="UniProtKB-UniRule"/>
</dbReference>
<feature type="repeat" description="WD" evidence="5">
    <location>
        <begin position="441"/>
        <end position="482"/>
    </location>
</feature>
<dbReference type="CDD" id="cd00200">
    <property type="entry name" value="WD40"/>
    <property type="match status" value="1"/>
</dbReference>
<feature type="repeat" description="WD" evidence="5">
    <location>
        <begin position="573"/>
        <end position="614"/>
    </location>
</feature>
<keyword evidence="3 6" id="KW-0547">Nucleotide-binding</keyword>
<gene>
    <name evidence="9" type="ORF">DZF91_11835</name>
</gene>
<feature type="domain" description="Protein kinase" evidence="8">
    <location>
        <begin position="15"/>
        <end position="265"/>
    </location>
</feature>
<dbReference type="InterPro" id="IPR008271">
    <property type="entry name" value="Ser/Thr_kinase_AS"/>
</dbReference>
<dbReference type="SMART" id="SM00220">
    <property type="entry name" value="S_TKc"/>
    <property type="match status" value="1"/>
</dbReference>